<protein>
    <submittedName>
        <fullName evidence="2">Uncharacterized protein</fullName>
    </submittedName>
</protein>
<evidence type="ECO:0000313" key="2">
    <source>
        <dbReference type="EMBL" id="TDT74242.1"/>
    </source>
</evidence>
<evidence type="ECO:0000313" key="3">
    <source>
        <dbReference type="Proteomes" id="UP000294563"/>
    </source>
</evidence>
<gene>
    <name evidence="2" type="ORF">BDE40_3030</name>
</gene>
<dbReference type="Proteomes" id="UP000294563">
    <property type="component" value="Unassembled WGS sequence"/>
</dbReference>
<dbReference type="AlphaFoldDB" id="A0A4R7LI27"/>
<dbReference type="EMBL" id="SOBH01000003">
    <property type="protein sequence ID" value="TDT74242.1"/>
    <property type="molecule type" value="Genomic_DNA"/>
</dbReference>
<proteinExistence type="predicted"/>
<name>A0A4R7LI27_9RHOB</name>
<keyword evidence="1" id="KW-0472">Membrane</keyword>
<sequence>MPLPPPELQRAEIIDWWNAERVRIDIACREAFDASFERATSAAENLSFKEMMWPGADAHKQIEGRVQSDITMLSKRMTRSLQDTLEVSIAEVEGSNAYGGASLLEMGGLVASGAMAAGSVGLAVAAATATTTTAGFLFLAPVTVFSWPMFATFGVSALTVAMASPKAARWAQKTGKARFLTHIETRLRKAILDDEAGKKPRSTCAVLKAQIDKFAQARLDQI</sequence>
<organism evidence="2 3">
    <name type="scientific">Litoreibacter halocynthiae</name>
    <dbReference type="NCBI Taxonomy" id="1242689"/>
    <lineage>
        <taxon>Bacteria</taxon>
        <taxon>Pseudomonadati</taxon>
        <taxon>Pseudomonadota</taxon>
        <taxon>Alphaproteobacteria</taxon>
        <taxon>Rhodobacterales</taxon>
        <taxon>Roseobacteraceae</taxon>
        <taxon>Litoreibacter</taxon>
    </lineage>
</organism>
<comment type="caution">
    <text evidence="2">The sequence shown here is derived from an EMBL/GenBank/DDBJ whole genome shotgun (WGS) entry which is preliminary data.</text>
</comment>
<feature type="transmembrane region" description="Helical" evidence="1">
    <location>
        <begin position="114"/>
        <end position="139"/>
    </location>
</feature>
<keyword evidence="3" id="KW-1185">Reference proteome</keyword>
<accession>A0A4R7LI27</accession>
<reference evidence="2 3" key="1">
    <citation type="submission" date="2019-03" db="EMBL/GenBank/DDBJ databases">
        <title>Genomic Encyclopedia of Archaeal and Bacterial Type Strains, Phase II (KMG-II): from individual species to whole genera.</title>
        <authorList>
            <person name="Goeker M."/>
        </authorList>
    </citation>
    <scope>NUCLEOTIDE SEQUENCE [LARGE SCALE GENOMIC DNA]</scope>
    <source>
        <strain evidence="2 3">DSM 29467</strain>
    </source>
</reference>
<evidence type="ECO:0000256" key="1">
    <source>
        <dbReference type="SAM" id="Phobius"/>
    </source>
</evidence>
<feature type="transmembrane region" description="Helical" evidence="1">
    <location>
        <begin position="145"/>
        <end position="163"/>
    </location>
</feature>
<keyword evidence="1" id="KW-1133">Transmembrane helix</keyword>
<keyword evidence="1" id="KW-0812">Transmembrane</keyword>